<organism evidence="2 3">
    <name type="scientific">Neorhizobium alkalisoli</name>
    <dbReference type="NCBI Taxonomy" id="528178"/>
    <lineage>
        <taxon>Bacteria</taxon>
        <taxon>Pseudomonadati</taxon>
        <taxon>Pseudomonadota</taxon>
        <taxon>Alphaproteobacteria</taxon>
        <taxon>Hyphomicrobiales</taxon>
        <taxon>Rhizobiaceae</taxon>
        <taxon>Rhizobium/Agrobacterium group</taxon>
        <taxon>Neorhizobium</taxon>
    </lineage>
</organism>
<dbReference type="InterPro" id="IPR001584">
    <property type="entry name" value="Integrase_cat-core"/>
</dbReference>
<dbReference type="InterPro" id="IPR036397">
    <property type="entry name" value="RNaseH_sf"/>
</dbReference>
<dbReference type="AlphaFoldDB" id="A0A561QGH2"/>
<dbReference type="RefSeq" id="WP_145641518.1">
    <property type="nucleotide sequence ID" value="NZ_VIWP01000008.1"/>
</dbReference>
<dbReference type="Pfam" id="PF09299">
    <property type="entry name" value="Mu-transpos_C"/>
    <property type="match status" value="1"/>
</dbReference>
<dbReference type="InterPro" id="IPR015378">
    <property type="entry name" value="Transposase-like_Mu_C"/>
</dbReference>
<feature type="domain" description="Integrase catalytic" evidence="1">
    <location>
        <begin position="300"/>
        <end position="517"/>
    </location>
</feature>
<sequence>MPNLIASTRVPTYVPTYFLSATARVTIDGKLHYKPVESSDIGHVIAPESNPARREFFSHVQFYEMMCTDRLEVDQEYHYHGREKTRARFGDARVTDLAEDAMVRVLGNTEYCKGFLRRKAAYEASAAEKPKKGSPKLRRISLSDACLDWLLPDLEAEIAGQKRGGKVTKSVARPSNRHFRRIFKRFYEGGYDPMSLAARTGSRVRISYHHPEDVVIWDEFSRKYAHHLKPTMAKLLKELAAEIVKLNLDRAEKGLRLHKVPGRKVFEGMIKSLNAFWVCAQREGEEAARKKYNITFTGLQVERPGEMVQMDEWTVDLIQWLGWTGMLARLSEDEIKAIRKVRLRVVVAIDIATRCILAMRFTPSAATEQAVIDSLEMMATDKARLARLCGATSLWPYHLTPECIVTDNGGPFTGIMVRAVMTALGCDYMNPPAGLPQMRGAIESLFHTFATQFMDWFEGRTFGDIFEKGDYKAHERVSLAIDQLNLLFVQAIVDIYHHQPHSGLAGETPHNAWMRLSRQYGVMPPPPRSVRRHIFGTTVERDITDQGVCFWGIHYQSKELQQIRLQAKRKVMVRVDRFSLDAVSVWTGTGWLVVKALEAIPEDLSIWEWVGARREVTVENAGSTELNLSTMLQAVNRLRLAGEAATARANLATQPIDAEKLNKLQLQYFDGVVLRDDLERRDPTLAPLVFAADPLHHGIEGVDDDLPADENQPAIITIKAAKLPAAIKPATDISF</sequence>
<evidence type="ECO:0000313" key="2">
    <source>
        <dbReference type="EMBL" id="TWF49472.1"/>
    </source>
</evidence>
<dbReference type="PROSITE" id="PS50994">
    <property type="entry name" value="INTEGRASE"/>
    <property type="match status" value="1"/>
</dbReference>
<dbReference type="OrthoDB" id="5287589at2"/>
<dbReference type="Gene3D" id="3.30.420.10">
    <property type="entry name" value="Ribonuclease H-like superfamily/Ribonuclease H"/>
    <property type="match status" value="1"/>
</dbReference>
<protein>
    <submittedName>
        <fullName evidence="2">Mu transposase-like protein</fullName>
    </submittedName>
</protein>
<evidence type="ECO:0000259" key="1">
    <source>
        <dbReference type="PROSITE" id="PS50994"/>
    </source>
</evidence>
<dbReference type="GO" id="GO:0003676">
    <property type="term" value="F:nucleic acid binding"/>
    <property type="evidence" value="ECO:0007669"/>
    <property type="project" value="InterPro"/>
</dbReference>
<accession>A0A561QGH2</accession>
<dbReference type="InterPro" id="IPR012337">
    <property type="entry name" value="RNaseH-like_sf"/>
</dbReference>
<dbReference type="SUPFAM" id="SSF53098">
    <property type="entry name" value="Ribonuclease H-like"/>
    <property type="match status" value="1"/>
</dbReference>
<dbReference type="EMBL" id="VIWP01000008">
    <property type="protein sequence ID" value="TWF49472.1"/>
    <property type="molecule type" value="Genomic_DNA"/>
</dbReference>
<gene>
    <name evidence="2" type="ORF">FHW37_108142</name>
</gene>
<dbReference type="GO" id="GO:0015074">
    <property type="term" value="P:DNA integration"/>
    <property type="evidence" value="ECO:0007669"/>
    <property type="project" value="InterPro"/>
</dbReference>
<dbReference type="Proteomes" id="UP000320653">
    <property type="component" value="Unassembled WGS sequence"/>
</dbReference>
<name>A0A561QGH2_9HYPH</name>
<proteinExistence type="predicted"/>
<evidence type="ECO:0000313" key="3">
    <source>
        <dbReference type="Proteomes" id="UP000320653"/>
    </source>
</evidence>
<comment type="caution">
    <text evidence="2">The sequence shown here is derived from an EMBL/GenBank/DDBJ whole genome shotgun (WGS) entry which is preliminary data.</text>
</comment>
<keyword evidence="3" id="KW-1185">Reference proteome</keyword>
<reference evidence="2 3" key="1">
    <citation type="submission" date="2019-06" db="EMBL/GenBank/DDBJ databases">
        <title>Sorghum-associated microbial communities from plants grown in Nebraska, USA.</title>
        <authorList>
            <person name="Schachtman D."/>
        </authorList>
    </citation>
    <scope>NUCLEOTIDE SEQUENCE [LARGE SCALE GENOMIC DNA]</scope>
    <source>
        <strain evidence="2 3">1225</strain>
    </source>
</reference>